<comment type="caution">
    <text evidence="3">The sequence shown here is derived from an EMBL/GenBank/DDBJ whole genome shotgun (WGS) entry which is preliminary data.</text>
</comment>
<dbReference type="PANTHER" id="PTHR16469">
    <property type="entry name" value="UBIQUITIN-ASSOCIATED AND SH3 DOMAIN-CONTAINING BA-RELATED"/>
    <property type="match status" value="1"/>
</dbReference>
<dbReference type="EMBL" id="LJSK01000149">
    <property type="protein sequence ID" value="KPI86090.1"/>
    <property type="molecule type" value="Genomic_DNA"/>
</dbReference>
<evidence type="ECO:0000256" key="2">
    <source>
        <dbReference type="SAM" id="Phobius"/>
    </source>
</evidence>
<feature type="region of interest" description="Disordered" evidence="1">
    <location>
        <begin position="305"/>
        <end position="424"/>
    </location>
</feature>
<feature type="region of interest" description="Disordered" evidence="1">
    <location>
        <begin position="633"/>
        <end position="666"/>
    </location>
</feature>
<dbReference type="OMA" id="SHFYPAR"/>
<keyword evidence="2" id="KW-0472">Membrane</keyword>
<dbReference type="InterPro" id="IPR029033">
    <property type="entry name" value="His_PPase_superfam"/>
</dbReference>
<dbReference type="OrthoDB" id="414418at2759"/>
<dbReference type="SUPFAM" id="SSF53254">
    <property type="entry name" value="Phosphoglycerate mutase-like"/>
    <property type="match status" value="1"/>
</dbReference>
<feature type="compositionally biased region" description="Acidic residues" evidence="1">
    <location>
        <begin position="325"/>
        <end position="346"/>
    </location>
</feature>
<reference evidence="3 4" key="1">
    <citation type="journal article" date="2015" name="PLoS Pathog.">
        <title>Leptomonas seymouri: Adaptations to the Dixenous Life Cycle Analyzed by Genome Sequencing, Transcriptome Profiling and Co-infection with Leishmania donovani.</title>
        <authorList>
            <person name="Kraeva N."/>
            <person name="Butenko A."/>
            <person name="Hlavacova J."/>
            <person name="Kostygov A."/>
            <person name="Myskova J."/>
            <person name="Grybchuk D."/>
            <person name="Lestinova T."/>
            <person name="Votypka J."/>
            <person name="Volf P."/>
            <person name="Opperdoes F."/>
            <person name="Flegontov P."/>
            <person name="Lukes J."/>
            <person name="Yurchenko V."/>
        </authorList>
    </citation>
    <scope>NUCLEOTIDE SEQUENCE [LARGE SCALE GENOMIC DNA]</scope>
    <source>
        <strain evidence="3 4">ATCC 30220</strain>
    </source>
</reference>
<feature type="compositionally biased region" description="Low complexity" evidence="1">
    <location>
        <begin position="633"/>
        <end position="650"/>
    </location>
</feature>
<keyword evidence="4" id="KW-1185">Reference proteome</keyword>
<feature type="transmembrane region" description="Helical" evidence="2">
    <location>
        <begin position="941"/>
        <end position="959"/>
    </location>
</feature>
<dbReference type="GO" id="GO:0003824">
    <property type="term" value="F:catalytic activity"/>
    <property type="evidence" value="ECO:0007669"/>
    <property type="project" value="InterPro"/>
</dbReference>
<dbReference type="Proteomes" id="UP000038009">
    <property type="component" value="Unassembled WGS sequence"/>
</dbReference>
<feature type="transmembrane region" description="Helical" evidence="2">
    <location>
        <begin position="768"/>
        <end position="792"/>
    </location>
</feature>
<dbReference type="SMART" id="SM00855">
    <property type="entry name" value="PGAM"/>
    <property type="match status" value="1"/>
</dbReference>
<feature type="region of interest" description="Disordered" evidence="1">
    <location>
        <begin position="440"/>
        <end position="569"/>
    </location>
</feature>
<keyword evidence="2" id="KW-1133">Transmembrane helix</keyword>
<evidence type="ECO:0000313" key="3">
    <source>
        <dbReference type="EMBL" id="KPI86090.1"/>
    </source>
</evidence>
<feature type="region of interest" description="Disordered" evidence="1">
    <location>
        <begin position="187"/>
        <end position="217"/>
    </location>
</feature>
<dbReference type="Gene3D" id="3.40.50.1240">
    <property type="entry name" value="Phosphoglycerate mutase-like"/>
    <property type="match status" value="1"/>
</dbReference>
<feature type="transmembrane region" description="Helical" evidence="2">
    <location>
        <begin position="913"/>
        <end position="935"/>
    </location>
</feature>
<dbReference type="PANTHER" id="PTHR16469:SF27">
    <property type="entry name" value="UBIQUITIN-ASSOCIATED AND SH3 DOMAIN-CONTAINING BA-RELATED"/>
    <property type="match status" value="1"/>
</dbReference>
<keyword evidence="2" id="KW-0812">Transmembrane</keyword>
<gene>
    <name evidence="3" type="ORF">ABL78_4851</name>
</gene>
<proteinExistence type="predicted"/>
<dbReference type="InterPro" id="IPR001345">
    <property type="entry name" value="PG/BPGM_mutase_AS"/>
</dbReference>
<dbReference type="InterPro" id="IPR013078">
    <property type="entry name" value="His_Pase_superF_clade-1"/>
</dbReference>
<feature type="compositionally biased region" description="Low complexity" evidence="1">
    <location>
        <begin position="401"/>
        <end position="412"/>
    </location>
</feature>
<sequence length="975" mass="104399">MPAQRSVAYPYPSQRVVVLRHGERRDNHPDAPAESNPPLTPEGVVAIRSTAARLKHYLGEEEARAAVLIVSPFLRTVQTAESLQHHGVGTAHAMVVDNTLCEVFGPSRIKANRAPQLQAPPTSRAVGGLPVWGESIETAAERYVANFLRNGDAYGGSLARSTDSDAPLSVREDSQVLSSLTCPAAVTRRSSRGRASTDRDGGTVAAPGSLDSPKASGLKTGRPYDVILVTHGDAISSVLSHFYPARIVYEADFLSFIIMRRYGYGNHVYHLDESAGVNWFVEGIDQEPQDSILCALEVEREAAAAKNGGAGKRKNNNQIQTNEAVEIDEDFDDDEGEALDDCEEEELAHPESFAGGRMRSRASRLPPRRIQPRMEVSTHQSALTLTRAHPSLQSSPHPLATNNFCNTNTNNNSGSYSDDGGQTQPQLRHAGRIVGSAHVPSQYYPKTGEGCEKIRLPSGTLAQSSSSPVSTMDDSMDHHCGHTSRRGSGSTSTINLASTSRDHGNGVATDSDRSSGIVNKGGEEGSGEQALELHSSPTQPPSITAQNPVESSVPLRWSDGKQGDAFPGSLSSCDGLTAECNTNSWTMQQERSINLSALTERERRVRAVHVPSELPEEPSATQAENLIALATLPALTGTTPTPSSTSAPVSAMRTMPPSGSAGFSPPMQPVKGCDVRSNYGITSPRHCDYASFTDSPMQAQPCTSATPAVSVTSEFRDSEFQVSVPRLVRRIALHKAMSKAMNVSFIMRAVCLLLVIITTVALHGQLSLVWYCALAVVWEIVSAVVLALSCLTKSPHLLCARRAVGQLRFFQGACPSSVARSSNAQGLANFTVAVETAPMAARVDEDGEDHYDQFQNSTANGMQGESSTLWQVRRRSLGDDDAPHGAYLPTSGHTLHAVVLCVRHVAATTAKVLVLYLLSVVGGLMSGGDAVQVWYSVGRLFSTPAGLALTLIYGCANVVRGVWDETRVDAVLDQR</sequence>
<feature type="compositionally biased region" description="Low complexity" evidence="1">
    <location>
        <begin position="464"/>
        <end position="473"/>
    </location>
</feature>
<evidence type="ECO:0000256" key="1">
    <source>
        <dbReference type="SAM" id="MobiDB-lite"/>
    </source>
</evidence>
<dbReference type="VEuPathDB" id="TriTrypDB:Lsey_0149_0120"/>
<accession>A0A0N1HXM5</accession>
<dbReference type="Pfam" id="PF00300">
    <property type="entry name" value="His_Phos_1"/>
    <property type="match status" value="1"/>
</dbReference>
<name>A0A0N1HXM5_LEPSE</name>
<feature type="compositionally biased region" description="Polar residues" evidence="1">
    <location>
        <begin position="413"/>
        <end position="424"/>
    </location>
</feature>
<dbReference type="InterPro" id="IPR051710">
    <property type="entry name" value="Phosphatase_SH3-domain"/>
</dbReference>
<evidence type="ECO:0000313" key="4">
    <source>
        <dbReference type="Proteomes" id="UP000038009"/>
    </source>
</evidence>
<feature type="transmembrane region" description="Helical" evidence="2">
    <location>
        <begin position="745"/>
        <end position="762"/>
    </location>
</feature>
<protein>
    <submittedName>
        <fullName evidence="3">Uncharacterized protein</fullName>
    </submittedName>
</protein>
<feature type="compositionally biased region" description="Basic residues" evidence="1">
    <location>
        <begin position="358"/>
        <end position="371"/>
    </location>
</feature>
<dbReference type="PROSITE" id="PS00175">
    <property type="entry name" value="PG_MUTASE"/>
    <property type="match status" value="1"/>
</dbReference>
<feature type="compositionally biased region" description="Polar residues" evidence="1">
    <location>
        <begin position="535"/>
        <end position="550"/>
    </location>
</feature>
<dbReference type="AlphaFoldDB" id="A0A0N1HXM5"/>
<dbReference type="CDD" id="cd07067">
    <property type="entry name" value="HP_PGM_like"/>
    <property type="match status" value="1"/>
</dbReference>
<organism evidence="3 4">
    <name type="scientific">Leptomonas seymouri</name>
    <dbReference type="NCBI Taxonomy" id="5684"/>
    <lineage>
        <taxon>Eukaryota</taxon>
        <taxon>Discoba</taxon>
        <taxon>Euglenozoa</taxon>
        <taxon>Kinetoplastea</taxon>
        <taxon>Metakinetoplastina</taxon>
        <taxon>Trypanosomatida</taxon>
        <taxon>Trypanosomatidae</taxon>
        <taxon>Leishmaniinae</taxon>
        <taxon>Leptomonas</taxon>
    </lineage>
</organism>